<dbReference type="Pfam" id="PF01636">
    <property type="entry name" value="APH"/>
    <property type="match status" value="1"/>
</dbReference>
<dbReference type="CDD" id="cd05151">
    <property type="entry name" value="ChoK-like"/>
    <property type="match status" value="1"/>
</dbReference>
<protein>
    <submittedName>
        <fullName evidence="2">Phosphotransferase family protein</fullName>
    </submittedName>
</protein>
<dbReference type="AlphaFoldDB" id="A0A7W2YIW5"/>
<dbReference type="SUPFAM" id="SSF56112">
    <property type="entry name" value="Protein kinase-like (PK-like)"/>
    <property type="match status" value="1"/>
</dbReference>
<dbReference type="Proteomes" id="UP000539350">
    <property type="component" value="Unassembled WGS sequence"/>
</dbReference>
<dbReference type="InterPro" id="IPR052077">
    <property type="entry name" value="CcrZ_PhaseVar_Mediator"/>
</dbReference>
<dbReference type="EMBL" id="JACFXU010000014">
    <property type="protein sequence ID" value="MBA6412926.1"/>
    <property type="molecule type" value="Genomic_DNA"/>
</dbReference>
<evidence type="ECO:0000313" key="3">
    <source>
        <dbReference type="Proteomes" id="UP000539350"/>
    </source>
</evidence>
<dbReference type="InterPro" id="IPR002575">
    <property type="entry name" value="Aminoglycoside_PTrfase"/>
</dbReference>
<evidence type="ECO:0000313" key="2">
    <source>
        <dbReference type="EMBL" id="MBA6412926.1"/>
    </source>
</evidence>
<dbReference type="RefSeq" id="WP_182171211.1">
    <property type="nucleotide sequence ID" value="NZ_JACFXU010000014.1"/>
</dbReference>
<keyword evidence="3" id="KW-1185">Reference proteome</keyword>
<feature type="domain" description="Aminoglycoside phosphotransferase" evidence="1">
    <location>
        <begin position="27"/>
        <end position="233"/>
    </location>
</feature>
<dbReference type="InterPro" id="IPR011009">
    <property type="entry name" value="Kinase-like_dom_sf"/>
</dbReference>
<dbReference type="PANTHER" id="PTHR40086">
    <property type="entry name" value="PHOSPHOTRANSFERASE YTMP-RELATED"/>
    <property type="match status" value="1"/>
</dbReference>
<dbReference type="Gene3D" id="3.30.200.20">
    <property type="entry name" value="Phosphorylase Kinase, domain 1"/>
    <property type="match status" value="1"/>
</dbReference>
<comment type="caution">
    <text evidence="2">The sequence shown here is derived from an EMBL/GenBank/DDBJ whole genome shotgun (WGS) entry which is preliminary data.</text>
</comment>
<keyword evidence="2" id="KW-0808">Transferase</keyword>
<proteinExistence type="predicted"/>
<sequence>MKRLEQVLAQWQHWATTASERPRLAYRLGAGLSNINFLAKSGDAAWVIRLDGFQPAINRLNRQSEWHVLQAASAQGLAPTPRYFNPELGALVCDYLKPDPDPPSSLADIAGLLRRIHQLPALHQRLDLGKRIAHYEDLCAKNAPEKLGELSPLTLQVQSVIQICEAQLGTLHVCHNDLLAANRLYSGGRLWALDWEYCAMGDPLFDLAALSCGDELGLPASEELLQLYLGRAATGREQQSLARYRVLYRYLELLWHASLSPDSLDWQSKLAALIKEFDTL</sequence>
<reference evidence="2 3" key="1">
    <citation type="submission" date="2020-07" db="EMBL/GenBank/DDBJ databases">
        <title>Halieaceae bacterium, F7430, whole genome shotgun sequencing project.</title>
        <authorList>
            <person name="Jiang S."/>
            <person name="Liu Z.W."/>
            <person name="Du Z.J."/>
        </authorList>
    </citation>
    <scope>NUCLEOTIDE SEQUENCE [LARGE SCALE GENOMIC DNA]</scope>
    <source>
        <strain evidence="2 3">F7430</strain>
    </source>
</reference>
<dbReference type="GO" id="GO:0016740">
    <property type="term" value="F:transferase activity"/>
    <property type="evidence" value="ECO:0007669"/>
    <property type="project" value="UniProtKB-KW"/>
</dbReference>
<dbReference type="PANTHER" id="PTHR40086:SF1">
    <property type="entry name" value="CELL CYCLE REGULATOR CCRZ"/>
    <property type="match status" value="1"/>
</dbReference>
<accession>A0A7W2YIW5</accession>
<name>A0A7W2YIW5_9GAMM</name>
<dbReference type="Gene3D" id="3.90.1200.10">
    <property type="match status" value="1"/>
</dbReference>
<gene>
    <name evidence="2" type="ORF">H2508_07360</name>
</gene>
<evidence type="ECO:0000259" key="1">
    <source>
        <dbReference type="Pfam" id="PF01636"/>
    </source>
</evidence>
<organism evidence="2 3">
    <name type="scientific">Sediminihaliea albiluteola</name>
    <dbReference type="NCBI Taxonomy" id="2758564"/>
    <lineage>
        <taxon>Bacteria</taxon>
        <taxon>Pseudomonadati</taxon>
        <taxon>Pseudomonadota</taxon>
        <taxon>Gammaproteobacteria</taxon>
        <taxon>Cellvibrionales</taxon>
        <taxon>Halieaceae</taxon>
        <taxon>Sediminihaliea</taxon>
    </lineage>
</organism>